<name>A0AAU9UC15_EUPED</name>
<dbReference type="PANTHER" id="PTHR11005">
    <property type="entry name" value="LYSOSOMAL ACID LIPASE-RELATED"/>
    <property type="match status" value="1"/>
</dbReference>
<dbReference type="EMBL" id="CAKOGL010000016">
    <property type="protein sequence ID" value="CAH2096566.1"/>
    <property type="molecule type" value="Genomic_DNA"/>
</dbReference>
<evidence type="ECO:0000313" key="11">
    <source>
        <dbReference type="Proteomes" id="UP001153954"/>
    </source>
</evidence>
<evidence type="ECO:0000256" key="1">
    <source>
        <dbReference type="ARBA" id="ARBA00010701"/>
    </source>
</evidence>
<evidence type="ECO:0000256" key="2">
    <source>
        <dbReference type="ARBA" id="ARBA00022729"/>
    </source>
</evidence>
<dbReference type="Proteomes" id="UP001153954">
    <property type="component" value="Unassembled WGS sequence"/>
</dbReference>
<comment type="caution">
    <text evidence="10">The sequence shown here is derived from an EMBL/GenBank/DDBJ whole genome shotgun (WGS) entry which is preliminary data.</text>
</comment>
<accession>A0AAU9UC15</accession>
<evidence type="ECO:0000313" key="10">
    <source>
        <dbReference type="EMBL" id="CAH2096566.1"/>
    </source>
</evidence>
<dbReference type="GO" id="GO:0016042">
    <property type="term" value="P:lipid catabolic process"/>
    <property type="evidence" value="ECO:0007669"/>
    <property type="project" value="UniProtKB-KW"/>
</dbReference>
<sequence length="386" mass="43622">MKHIIVTIPLIVMIGIYISSFRHNKAMNFTQIATGLGYPVQEYYVVTQDGYILKLFHIPGDRSKPILLMHGIIDSADTFIIRGKTSLSVGLADAGYDVWLGNSRGNRYSRRHLSLDPNIDKEFWDFSFHELGYYDLPAMIDFILDETGVKSLSAVGHSQGNTIFLVLGATRPEYNDKIKVMVSLSPVCYLSNINNAVLYLMNFIPAIDQFYRLIGEEEFLGDDTALIRLYRNICGSKKSYGVCANGIMFSLAGSDPDGMEPDFFPTVVKHYPTGTSKKNVIHVSQIGLRRSFAKFDYGCKNIEVYNSSKPPEYDLGKVSMKVVLLVGRNDEISRLEDVRLLESKLPNVVNSTILKHEKFNHIDAVWGRNMSVYLFPYIFDILSKYG</sequence>
<evidence type="ECO:0000256" key="5">
    <source>
        <dbReference type="ARBA" id="ARBA00023098"/>
    </source>
</evidence>
<organism evidence="10 11">
    <name type="scientific">Euphydryas editha</name>
    <name type="common">Edith's checkerspot</name>
    <dbReference type="NCBI Taxonomy" id="104508"/>
    <lineage>
        <taxon>Eukaryota</taxon>
        <taxon>Metazoa</taxon>
        <taxon>Ecdysozoa</taxon>
        <taxon>Arthropoda</taxon>
        <taxon>Hexapoda</taxon>
        <taxon>Insecta</taxon>
        <taxon>Pterygota</taxon>
        <taxon>Neoptera</taxon>
        <taxon>Endopterygota</taxon>
        <taxon>Lepidoptera</taxon>
        <taxon>Glossata</taxon>
        <taxon>Ditrysia</taxon>
        <taxon>Papilionoidea</taxon>
        <taxon>Nymphalidae</taxon>
        <taxon>Nymphalinae</taxon>
        <taxon>Euphydryas</taxon>
    </lineage>
</organism>
<keyword evidence="11" id="KW-1185">Reference proteome</keyword>
<dbReference type="Pfam" id="PF04083">
    <property type="entry name" value="Abhydro_lipase"/>
    <property type="match status" value="1"/>
</dbReference>
<dbReference type="SUPFAM" id="SSF53474">
    <property type="entry name" value="alpha/beta-Hydrolases"/>
    <property type="match status" value="1"/>
</dbReference>
<evidence type="ECO:0000256" key="4">
    <source>
        <dbReference type="ARBA" id="ARBA00022963"/>
    </source>
</evidence>
<keyword evidence="2" id="KW-0732">Signal</keyword>
<gene>
    <name evidence="10" type="ORF">EEDITHA_LOCUS11887</name>
</gene>
<feature type="active site" description="Charge relay system" evidence="8">
    <location>
        <position position="330"/>
    </location>
</feature>
<evidence type="ECO:0000256" key="8">
    <source>
        <dbReference type="PIRSR" id="PIRSR000862-1"/>
    </source>
</evidence>
<dbReference type="PIRSF" id="PIRSF000862">
    <property type="entry name" value="Steryl_ester_lip"/>
    <property type="match status" value="1"/>
</dbReference>
<dbReference type="Gene3D" id="3.40.50.1820">
    <property type="entry name" value="alpha/beta hydrolase"/>
    <property type="match status" value="1"/>
</dbReference>
<dbReference type="FunFam" id="3.40.50.1820:FF:000057">
    <property type="entry name" value="Lipase"/>
    <property type="match status" value="1"/>
</dbReference>
<dbReference type="InterPro" id="IPR025483">
    <property type="entry name" value="Lipase_euk"/>
</dbReference>
<keyword evidence="3 7" id="KW-0378">Hydrolase</keyword>
<dbReference type="AlphaFoldDB" id="A0AAU9UC15"/>
<proteinExistence type="inferred from homology"/>
<feature type="active site" description="Nucleophile" evidence="8">
    <location>
        <position position="158"/>
    </location>
</feature>
<dbReference type="InterPro" id="IPR006693">
    <property type="entry name" value="AB_hydrolase_lipase"/>
</dbReference>
<feature type="domain" description="Partial AB-hydrolase lipase" evidence="9">
    <location>
        <begin position="30"/>
        <end position="82"/>
    </location>
</feature>
<evidence type="ECO:0000256" key="7">
    <source>
        <dbReference type="PIRNR" id="PIRNR000862"/>
    </source>
</evidence>
<evidence type="ECO:0000256" key="6">
    <source>
        <dbReference type="ARBA" id="ARBA00023180"/>
    </source>
</evidence>
<evidence type="ECO:0000259" key="9">
    <source>
        <dbReference type="Pfam" id="PF04083"/>
    </source>
</evidence>
<keyword evidence="5" id="KW-0443">Lipid metabolism</keyword>
<comment type="similarity">
    <text evidence="1 7">Belongs to the AB hydrolase superfamily. Lipase family.</text>
</comment>
<feature type="active site" description="Charge relay system" evidence="8">
    <location>
        <position position="361"/>
    </location>
</feature>
<keyword evidence="6" id="KW-0325">Glycoprotein</keyword>
<protein>
    <recommendedName>
        <fullName evidence="7">Lipase</fullName>
    </recommendedName>
</protein>
<dbReference type="InterPro" id="IPR029058">
    <property type="entry name" value="AB_hydrolase_fold"/>
</dbReference>
<dbReference type="GO" id="GO:0016788">
    <property type="term" value="F:hydrolase activity, acting on ester bonds"/>
    <property type="evidence" value="ECO:0007669"/>
    <property type="project" value="InterPro"/>
</dbReference>
<evidence type="ECO:0000256" key="3">
    <source>
        <dbReference type="ARBA" id="ARBA00022801"/>
    </source>
</evidence>
<reference evidence="10" key="1">
    <citation type="submission" date="2022-03" db="EMBL/GenBank/DDBJ databases">
        <authorList>
            <person name="Tunstrom K."/>
        </authorList>
    </citation>
    <scope>NUCLEOTIDE SEQUENCE</scope>
</reference>
<keyword evidence="4 7" id="KW-0442">Lipid degradation</keyword>